<keyword evidence="9 14" id="KW-1133">Transmembrane helix</keyword>
<evidence type="ECO:0000256" key="9">
    <source>
        <dbReference type="ARBA" id="ARBA00022989"/>
    </source>
</evidence>
<evidence type="ECO:0000256" key="14">
    <source>
        <dbReference type="SAM" id="Phobius"/>
    </source>
</evidence>
<reference evidence="16" key="3">
    <citation type="submission" date="2025-09" db="UniProtKB">
        <authorList>
            <consortium name="Ensembl"/>
        </authorList>
    </citation>
    <scope>IDENTIFICATION</scope>
</reference>
<evidence type="ECO:0000256" key="4">
    <source>
        <dbReference type="ARBA" id="ARBA00022490"/>
    </source>
</evidence>
<evidence type="ECO:0000256" key="6">
    <source>
        <dbReference type="ARBA" id="ARBA00022723"/>
    </source>
</evidence>
<dbReference type="InParanoid" id="A0A3P8X017"/>
<keyword evidence="6" id="KW-0479">Metal-binding</keyword>
<dbReference type="SUPFAM" id="SSF47473">
    <property type="entry name" value="EF-hand"/>
    <property type="match status" value="1"/>
</dbReference>
<reference evidence="16" key="2">
    <citation type="submission" date="2025-08" db="UniProtKB">
        <authorList>
            <consortium name="Ensembl"/>
        </authorList>
    </citation>
    <scope>IDENTIFICATION</scope>
</reference>
<dbReference type="CDD" id="cd00051">
    <property type="entry name" value="EFh"/>
    <property type="match status" value="1"/>
</dbReference>
<evidence type="ECO:0000256" key="8">
    <source>
        <dbReference type="ARBA" id="ARBA00022837"/>
    </source>
</evidence>
<proteinExistence type="predicted"/>
<evidence type="ECO:0000256" key="2">
    <source>
        <dbReference type="ARBA" id="ARBA00004521"/>
    </source>
</evidence>
<organism evidence="16 17">
    <name type="scientific">Cynoglossus semilaevis</name>
    <name type="common">Tongue sole</name>
    <dbReference type="NCBI Taxonomy" id="244447"/>
    <lineage>
        <taxon>Eukaryota</taxon>
        <taxon>Metazoa</taxon>
        <taxon>Chordata</taxon>
        <taxon>Craniata</taxon>
        <taxon>Vertebrata</taxon>
        <taxon>Euteleostomi</taxon>
        <taxon>Actinopterygii</taxon>
        <taxon>Neopterygii</taxon>
        <taxon>Teleostei</taxon>
        <taxon>Neoteleostei</taxon>
        <taxon>Acanthomorphata</taxon>
        <taxon>Carangaria</taxon>
        <taxon>Pleuronectiformes</taxon>
        <taxon>Pleuronectoidei</taxon>
        <taxon>Cynoglossidae</taxon>
        <taxon>Cynoglossinae</taxon>
        <taxon>Cynoglossus</taxon>
    </lineage>
</organism>
<keyword evidence="7" id="KW-0677">Repeat</keyword>
<dbReference type="GeneID" id="103397879"/>
<keyword evidence="5 14" id="KW-0812">Transmembrane</keyword>
<dbReference type="GO" id="GO:0032588">
    <property type="term" value="C:trans-Golgi network membrane"/>
    <property type="evidence" value="ECO:0007669"/>
    <property type="project" value="TreeGrafter"/>
</dbReference>
<evidence type="ECO:0000256" key="11">
    <source>
        <dbReference type="ARBA" id="ARBA00023136"/>
    </source>
</evidence>
<dbReference type="OrthoDB" id="26525at2759"/>
<name>A0A3P8X017_CYNSE</name>
<dbReference type="STRING" id="244447.ENSCSEP00000032998"/>
<dbReference type="GO" id="GO:0005509">
    <property type="term" value="F:calcium ion binding"/>
    <property type="evidence" value="ECO:0007669"/>
    <property type="project" value="InterPro"/>
</dbReference>
<evidence type="ECO:0000256" key="13">
    <source>
        <dbReference type="ARBA" id="ARBA00038636"/>
    </source>
</evidence>
<feature type="domain" description="EF-hand" evidence="15">
    <location>
        <begin position="32"/>
        <end position="67"/>
    </location>
</feature>
<dbReference type="GeneTree" id="ENSGT00940000159368"/>
<dbReference type="PANTHER" id="PTHR46311:SF1">
    <property type="entry name" value="CALCIUM-BINDING PROTEIN 7"/>
    <property type="match status" value="1"/>
</dbReference>
<feature type="transmembrane region" description="Helical" evidence="14">
    <location>
        <begin position="187"/>
        <end position="208"/>
    </location>
</feature>
<keyword evidence="17" id="KW-1185">Reference proteome</keyword>
<dbReference type="PROSITE" id="PS00018">
    <property type="entry name" value="EF_HAND_1"/>
    <property type="match status" value="1"/>
</dbReference>
<protein>
    <submittedName>
        <fullName evidence="16">Calcium binding protein 7</fullName>
    </submittedName>
</protein>
<evidence type="ECO:0000256" key="10">
    <source>
        <dbReference type="ARBA" id="ARBA00023034"/>
    </source>
</evidence>
<evidence type="ECO:0000256" key="5">
    <source>
        <dbReference type="ARBA" id="ARBA00022692"/>
    </source>
</evidence>
<dbReference type="Proteomes" id="UP000265120">
    <property type="component" value="Chromosome Z"/>
</dbReference>
<dbReference type="Ensembl" id="ENSCSET00000033422.1">
    <property type="protein sequence ID" value="ENSCSEP00000032998.1"/>
    <property type="gene ID" value="ENSCSEG00000021185.1"/>
</dbReference>
<evidence type="ECO:0000256" key="1">
    <source>
        <dbReference type="ARBA" id="ARBA00004496"/>
    </source>
</evidence>
<sequence>MPLHPVTSLMYRGVSTDPDLPSNDAPLNLPEDELEELHQAFKVFDHTGDGFISKEELGVAMRSLGYMPNEVELEIITKRLDMDGNGQVDFEEFIALLSPKLTIVLPERFNGTDFDSVFWKSDTQKMSLEELKNLLFNNFNEHLSMNDIDNIIMTEENHSESPTPIDVDIDDASPTQEGRQTCVRKSLVCALTFAFIISVLLIATNQLLRNEFQP</sequence>
<dbReference type="GO" id="GO:0005886">
    <property type="term" value="C:plasma membrane"/>
    <property type="evidence" value="ECO:0007669"/>
    <property type="project" value="UniProtKB-SubCell"/>
</dbReference>
<evidence type="ECO:0000256" key="7">
    <source>
        <dbReference type="ARBA" id="ARBA00022737"/>
    </source>
</evidence>
<dbReference type="Gene3D" id="1.10.238.10">
    <property type="entry name" value="EF-hand"/>
    <property type="match status" value="1"/>
</dbReference>
<dbReference type="InterPro" id="IPR011992">
    <property type="entry name" value="EF-hand-dom_pair"/>
</dbReference>
<dbReference type="InterPro" id="IPR051111">
    <property type="entry name" value="Ca-binding_regulatory"/>
</dbReference>
<dbReference type="PANTHER" id="PTHR46311">
    <property type="entry name" value="CALCIUM-BINDING PROTEIN 8-RELATED"/>
    <property type="match status" value="1"/>
</dbReference>
<keyword evidence="4" id="KW-0963">Cytoplasm</keyword>
<dbReference type="AlphaFoldDB" id="A0A3P8X017"/>
<dbReference type="InterPro" id="IPR002048">
    <property type="entry name" value="EF_hand_dom"/>
</dbReference>
<dbReference type="SMART" id="SM00054">
    <property type="entry name" value="EFh"/>
    <property type="match status" value="2"/>
</dbReference>
<dbReference type="FunFam" id="1.10.238.10:FF:000115">
    <property type="entry name" value="Calcium-binding protein 8"/>
    <property type="match status" value="1"/>
</dbReference>
<keyword evidence="8" id="KW-0106">Calcium</keyword>
<dbReference type="InterPro" id="IPR018247">
    <property type="entry name" value="EF_Hand_1_Ca_BS"/>
</dbReference>
<keyword evidence="3" id="KW-1003">Cell membrane</keyword>
<evidence type="ECO:0000313" key="16">
    <source>
        <dbReference type="Ensembl" id="ENSCSEP00000032998.1"/>
    </source>
</evidence>
<accession>A0A3P8X017</accession>
<feature type="domain" description="EF-hand" evidence="15">
    <location>
        <begin position="68"/>
        <end position="103"/>
    </location>
</feature>
<dbReference type="Pfam" id="PF13499">
    <property type="entry name" value="EF-hand_7"/>
    <property type="match status" value="1"/>
</dbReference>
<comment type="subunit">
    <text evidence="13">Interacts with PI4KB. This binding competes with FREQ/NCS1 binding in a calcium-dependent manner.</text>
</comment>
<comment type="subcellular location">
    <subcellularLocation>
        <location evidence="2">Cell membrane</location>
        <topology evidence="2">Single-pass type IV membrane protein</topology>
    </subcellularLocation>
    <subcellularLocation>
        <location evidence="1">Cytoplasm</location>
    </subcellularLocation>
    <subcellularLocation>
        <location evidence="12">Golgi apparatus</location>
        <location evidence="12">trans-Golgi network membrane</location>
        <topology evidence="12">Single-pass type IV membrane protein</topology>
    </subcellularLocation>
</comment>
<dbReference type="PROSITE" id="PS50222">
    <property type="entry name" value="EF_HAND_2"/>
    <property type="match status" value="2"/>
</dbReference>
<keyword evidence="11 14" id="KW-0472">Membrane</keyword>
<dbReference type="KEGG" id="csem:103397879"/>
<keyword evidence="10" id="KW-0333">Golgi apparatus</keyword>
<dbReference type="RefSeq" id="XP_008334518.1">
    <property type="nucleotide sequence ID" value="XM_008336296.2"/>
</dbReference>
<reference evidence="16 17" key="1">
    <citation type="journal article" date="2014" name="Nat. Genet.">
        <title>Whole-genome sequence of a flatfish provides insights into ZW sex chromosome evolution and adaptation to a benthic lifestyle.</title>
        <authorList>
            <person name="Chen S."/>
            <person name="Zhang G."/>
            <person name="Shao C."/>
            <person name="Huang Q."/>
            <person name="Liu G."/>
            <person name="Zhang P."/>
            <person name="Song W."/>
            <person name="An N."/>
            <person name="Chalopin D."/>
            <person name="Volff J.N."/>
            <person name="Hong Y."/>
            <person name="Li Q."/>
            <person name="Sha Z."/>
            <person name="Zhou H."/>
            <person name="Xie M."/>
            <person name="Yu Q."/>
            <person name="Liu Y."/>
            <person name="Xiang H."/>
            <person name="Wang N."/>
            <person name="Wu K."/>
            <person name="Yang C."/>
            <person name="Zhou Q."/>
            <person name="Liao X."/>
            <person name="Yang L."/>
            <person name="Hu Q."/>
            <person name="Zhang J."/>
            <person name="Meng L."/>
            <person name="Jin L."/>
            <person name="Tian Y."/>
            <person name="Lian J."/>
            <person name="Yang J."/>
            <person name="Miao G."/>
            <person name="Liu S."/>
            <person name="Liang Z."/>
            <person name="Yan F."/>
            <person name="Li Y."/>
            <person name="Sun B."/>
            <person name="Zhang H."/>
            <person name="Zhang J."/>
            <person name="Zhu Y."/>
            <person name="Du M."/>
            <person name="Zhao Y."/>
            <person name="Schartl M."/>
            <person name="Tang Q."/>
            <person name="Wang J."/>
        </authorList>
    </citation>
    <scope>NUCLEOTIDE SEQUENCE</scope>
</reference>
<evidence type="ECO:0000313" key="17">
    <source>
        <dbReference type="Proteomes" id="UP000265120"/>
    </source>
</evidence>
<evidence type="ECO:0000259" key="15">
    <source>
        <dbReference type="PROSITE" id="PS50222"/>
    </source>
</evidence>
<evidence type="ECO:0000256" key="3">
    <source>
        <dbReference type="ARBA" id="ARBA00022475"/>
    </source>
</evidence>
<evidence type="ECO:0000256" key="12">
    <source>
        <dbReference type="ARBA" id="ARBA00037801"/>
    </source>
</evidence>